<feature type="non-terminal residue" evidence="1">
    <location>
        <position position="120"/>
    </location>
</feature>
<dbReference type="EMBL" id="JAXCGZ010007120">
    <property type="protein sequence ID" value="KAK7079409.1"/>
    <property type="molecule type" value="Genomic_DNA"/>
</dbReference>
<protein>
    <submittedName>
        <fullName evidence="1">Uncharacterized protein</fullName>
    </submittedName>
</protein>
<comment type="caution">
    <text evidence="1">The sequence shown here is derived from an EMBL/GenBank/DDBJ whole genome shotgun (WGS) entry which is preliminary data.</text>
</comment>
<sequence>MAASADQALSTLGRKVDFVDFDDRLKYLGSEYCRDKVLSDSHVHVDGRSFLLFVYKVLGHSSEVYGLREEVYPTHFSWLFRKNTPWKYKFDVGLQRLVEMGLPQKWYLDIMKERMRSNST</sequence>
<name>A0AAN8XHQ8_HALRR</name>
<organism evidence="1 2">
    <name type="scientific">Halocaridina rubra</name>
    <name type="common">Hawaiian red shrimp</name>
    <dbReference type="NCBI Taxonomy" id="373956"/>
    <lineage>
        <taxon>Eukaryota</taxon>
        <taxon>Metazoa</taxon>
        <taxon>Ecdysozoa</taxon>
        <taxon>Arthropoda</taxon>
        <taxon>Crustacea</taxon>
        <taxon>Multicrustacea</taxon>
        <taxon>Malacostraca</taxon>
        <taxon>Eumalacostraca</taxon>
        <taxon>Eucarida</taxon>
        <taxon>Decapoda</taxon>
        <taxon>Pleocyemata</taxon>
        <taxon>Caridea</taxon>
        <taxon>Atyoidea</taxon>
        <taxon>Atyidae</taxon>
        <taxon>Halocaridina</taxon>
    </lineage>
</organism>
<accession>A0AAN8XHQ8</accession>
<dbReference type="Proteomes" id="UP001381693">
    <property type="component" value="Unassembled WGS sequence"/>
</dbReference>
<reference evidence="1 2" key="1">
    <citation type="submission" date="2023-11" db="EMBL/GenBank/DDBJ databases">
        <title>Halocaridina rubra genome assembly.</title>
        <authorList>
            <person name="Smith C."/>
        </authorList>
    </citation>
    <scope>NUCLEOTIDE SEQUENCE [LARGE SCALE GENOMIC DNA]</scope>
    <source>
        <strain evidence="1">EP-1</strain>
        <tissue evidence="1">Whole</tissue>
    </source>
</reference>
<evidence type="ECO:0000313" key="1">
    <source>
        <dbReference type="EMBL" id="KAK7079409.1"/>
    </source>
</evidence>
<gene>
    <name evidence="1" type="ORF">SK128_014473</name>
</gene>
<evidence type="ECO:0000313" key="2">
    <source>
        <dbReference type="Proteomes" id="UP001381693"/>
    </source>
</evidence>
<proteinExistence type="predicted"/>
<dbReference type="AlphaFoldDB" id="A0AAN8XHQ8"/>
<keyword evidence="2" id="KW-1185">Reference proteome</keyword>